<keyword evidence="3" id="KW-1003">Cell membrane</keyword>
<dbReference type="InterPro" id="IPR050429">
    <property type="entry name" value="PTS_Glucose_EIICBA"/>
</dbReference>
<feature type="transmembrane region" description="Helical" evidence="10">
    <location>
        <begin position="370"/>
        <end position="387"/>
    </location>
</feature>
<feature type="transmembrane region" description="Helical" evidence="10">
    <location>
        <begin position="153"/>
        <end position="170"/>
    </location>
</feature>
<comment type="subcellular location">
    <subcellularLocation>
        <location evidence="1">Cell membrane</location>
        <topology evidence="1">Multi-pass membrane protein</topology>
    </subcellularLocation>
</comment>
<keyword evidence="5" id="KW-0598">Phosphotransferase system</keyword>
<dbReference type="InterPro" id="IPR013013">
    <property type="entry name" value="PTS_EIIC_1"/>
</dbReference>
<evidence type="ECO:0000313" key="12">
    <source>
        <dbReference type="EMBL" id="GAA2992669.1"/>
    </source>
</evidence>
<keyword evidence="13" id="KW-1185">Reference proteome</keyword>
<evidence type="ECO:0000313" key="13">
    <source>
        <dbReference type="Proteomes" id="UP001499930"/>
    </source>
</evidence>
<feature type="transmembrane region" description="Helical" evidence="10">
    <location>
        <begin position="100"/>
        <end position="121"/>
    </location>
</feature>
<name>A0ABN3XUP4_9ACTN</name>
<dbReference type="PANTHER" id="PTHR30009">
    <property type="entry name" value="CYTOCHROME C-TYPE SYNTHESIS PROTEIN AND PTS TRANSMEMBRANE COMPONENT"/>
    <property type="match status" value="1"/>
</dbReference>
<feature type="region of interest" description="Disordered" evidence="9">
    <location>
        <begin position="425"/>
        <end position="514"/>
    </location>
</feature>
<dbReference type="RefSeq" id="WP_344889261.1">
    <property type="nucleotide sequence ID" value="NZ_BAAAWD010000006.1"/>
</dbReference>
<organism evidence="12 13">
    <name type="scientific">Streptosporangium longisporum</name>
    <dbReference type="NCBI Taxonomy" id="46187"/>
    <lineage>
        <taxon>Bacteria</taxon>
        <taxon>Bacillati</taxon>
        <taxon>Actinomycetota</taxon>
        <taxon>Actinomycetes</taxon>
        <taxon>Streptosporangiales</taxon>
        <taxon>Streptosporangiaceae</taxon>
        <taxon>Streptosporangium</taxon>
    </lineage>
</organism>
<feature type="domain" description="PTS EIIC type-1" evidence="11">
    <location>
        <begin position="17"/>
        <end position="427"/>
    </location>
</feature>
<comment type="caution">
    <text evidence="12">The sequence shown here is derived from an EMBL/GenBank/DDBJ whole genome shotgun (WGS) entry which is preliminary data.</text>
</comment>
<evidence type="ECO:0000256" key="2">
    <source>
        <dbReference type="ARBA" id="ARBA00022448"/>
    </source>
</evidence>
<dbReference type="PANTHER" id="PTHR30009:SF4">
    <property type="entry name" value="PTS SYSTEM N-ACETYLGLUCOSAMINE-SPECIFIC EIICBA COMPONENT"/>
    <property type="match status" value="1"/>
</dbReference>
<feature type="transmembrane region" description="Helical" evidence="10">
    <location>
        <begin position="30"/>
        <end position="46"/>
    </location>
</feature>
<accession>A0ABN3XUP4</accession>
<evidence type="ECO:0000256" key="8">
    <source>
        <dbReference type="ARBA" id="ARBA00023136"/>
    </source>
</evidence>
<evidence type="ECO:0000256" key="5">
    <source>
        <dbReference type="ARBA" id="ARBA00022683"/>
    </source>
</evidence>
<dbReference type="Proteomes" id="UP001499930">
    <property type="component" value="Unassembled WGS sequence"/>
</dbReference>
<proteinExistence type="predicted"/>
<keyword evidence="4" id="KW-0762">Sugar transport</keyword>
<gene>
    <name evidence="12" type="ORF">GCM10017559_11070</name>
</gene>
<evidence type="ECO:0000256" key="10">
    <source>
        <dbReference type="SAM" id="Phobius"/>
    </source>
</evidence>
<keyword evidence="6 10" id="KW-0812">Transmembrane</keyword>
<reference evidence="12 13" key="1">
    <citation type="journal article" date="2019" name="Int. J. Syst. Evol. Microbiol.">
        <title>The Global Catalogue of Microorganisms (GCM) 10K type strain sequencing project: providing services to taxonomists for standard genome sequencing and annotation.</title>
        <authorList>
            <consortium name="The Broad Institute Genomics Platform"/>
            <consortium name="The Broad Institute Genome Sequencing Center for Infectious Disease"/>
            <person name="Wu L."/>
            <person name="Ma J."/>
        </authorList>
    </citation>
    <scope>NUCLEOTIDE SEQUENCE [LARGE SCALE GENOMIC DNA]</scope>
    <source>
        <strain evidence="12 13">JCM 3106</strain>
    </source>
</reference>
<keyword evidence="2" id="KW-0813">Transport</keyword>
<feature type="transmembrane region" description="Helical" evidence="10">
    <location>
        <begin position="339"/>
        <end position="363"/>
    </location>
</feature>
<feature type="transmembrane region" description="Helical" evidence="10">
    <location>
        <begin position="316"/>
        <end position="333"/>
    </location>
</feature>
<evidence type="ECO:0000256" key="6">
    <source>
        <dbReference type="ARBA" id="ARBA00022692"/>
    </source>
</evidence>
<evidence type="ECO:0000259" key="11">
    <source>
        <dbReference type="PROSITE" id="PS51103"/>
    </source>
</evidence>
<keyword evidence="8 10" id="KW-0472">Membrane</keyword>
<feature type="transmembrane region" description="Helical" evidence="10">
    <location>
        <begin position="289"/>
        <end position="309"/>
    </location>
</feature>
<sequence length="514" mass="52785">MSPPSADAGLPAAPAGSAAMSVLQRLGRSLMLPIAVLPAAGLLLRLGQDDLLGRSDSALLDDVARIVGTAGGALFDNLPVLFAIGVAIGFARKADGSTALAALVGYLVFHAVSMNMFFILFDAGMRESITVEVFDRSTPGVPDVVLDLGAQNPTRVLGGIVMGLVSALLWQRYHRTRLPTWLAFFGGRRLVPILTAFAGLVIGVFLGAVWPVLGGWVRAGGTWLASNSELGAGIYGMVNRALLPLGMHHIVNNVIWTQVPECVVDGKRLAGDLICFNNGAVGHGGFEAGFYPVLMFGLPAAALAIWRAAPPHRRTAVGSIMISAALTAFLTGITEPIEFAFIFVAPVLFVIHIVLTGVSLALASALGAKLAFSFSSGLIDLVLYGTAPNAQGIPIIIVMGLVYAVVYYTGFSFLIRRLNIMTPGREPEPDVDSGESPAVTAAPPEPTESAEPTAPAEPVTSAPTAEPTGATGATGVTAPAEPARPVTSTPPVGSATPPPGPAGAPRASGPGGSG</sequence>
<dbReference type="Pfam" id="PF02378">
    <property type="entry name" value="PTS_EIIC"/>
    <property type="match status" value="1"/>
</dbReference>
<protein>
    <submittedName>
        <fullName evidence="12">PTS transporter subunit EIIC</fullName>
    </submittedName>
</protein>
<evidence type="ECO:0000256" key="9">
    <source>
        <dbReference type="SAM" id="MobiDB-lite"/>
    </source>
</evidence>
<evidence type="ECO:0000256" key="3">
    <source>
        <dbReference type="ARBA" id="ARBA00022475"/>
    </source>
</evidence>
<evidence type="ECO:0000256" key="7">
    <source>
        <dbReference type="ARBA" id="ARBA00022989"/>
    </source>
</evidence>
<dbReference type="InterPro" id="IPR003352">
    <property type="entry name" value="PTS_EIIC"/>
</dbReference>
<dbReference type="PROSITE" id="PS51103">
    <property type="entry name" value="PTS_EIIC_TYPE_1"/>
    <property type="match status" value="1"/>
</dbReference>
<evidence type="ECO:0000256" key="1">
    <source>
        <dbReference type="ARBA" id="ARBA00004651"/>
    </source>
</evidence>
<feature type="transmembrane region" description="Helical" evidence="10">
    <location>
        <begin position="393"/>
        <end position="415"/>
    </location>
</feature>
<keyword evidence="7 10" id="KW-1133">Transmembrane helix</keyword>
<feature type="compositionally biased region" description="Low complexity" evidence="9">
    <location>
        <begin position="435"/>
        <end position="495"/>
    </location>
</feature>
<feature type="transmembrane region" description="Helical" evidence="10">
    <location>
        <begin position="190"/>
        <end position="213"/>
    </location>
</feature>
<evidence type="ECO:0000256" key="4">
    <source>
        <dbReference type="ARBA" id="ARBA00022597"/>
    </source>
</evidence>
<dbReference type="EMBL" id="BAAAWD010000006">
    <property type="protein sequence ID" value="GAA2992669.1"/>
    <property type="molecule type" value="Genomic_DNA"/>
</dbReference>
<feature type="transmembrane region" description="Helical" evidence="10">
    <location>
        <begin position="66"/>
        <end position="88"/>
    </location>
</feature>